<dbReference type="InterPro" id="IPR007657">
    <property type="entry name" value="Glycosyltransferase_61"/>
</dbReference>
<organism evidence="10 11">
    <name type="scientific">Mycena belliarum</name>
    <dbReference type="NCBI Taxonomy" id="1033014"/>
    <lineage>
        <taxon>Eukaryota</taxon>
        <taxon>Fungi</taxon>
        <taxon>Dikarya</taxon>
        <taxon>Basidiomycota</taxon>
        <taxon>Agaricomycotina</taxon>
        <taxon>Agaricomycetes</taxon>
        <taxon>Agaricomycetidae</taxon>
        <taxon>Agaricales</taxon>
        <taxon>Marasmiineae</taxon>
        <taxon>Mycenaceae</taxon>
        <taxon>Mycena</taxon>
    </lineage>
</organism>
<evidence type="ECO:0000256" key="6">
    <source>
        <dbReference type="ARBA" id="ARBA00023136"/>
    </source>
</evidence>
<evidence type="ECO:0000256" key="8">
    <source>
        <dbReference type="SAM" id="Phobius"/>
    </source>
</evidence>
<evidence type="ECO:0000256" key="4">
    <source>
        <dbReference type="ARBA" id="ARBA00022692"/>
    </source>
</evidence>
<comment type="caution">
    <text evidence="10">The sequence shown here is derived from an EMBL/GenBank/DDBJ whole genome shotgun (WGS) entry which is preliminary data.</text>
</comment>
<dbReference type="EMBL" id="JARJCN010000012">
    <property type="protein sequence ID" value="KAJ7095808.1"/>
    <property type="molecule type" value="Genomic_DNA"/>
</dbReference>
<proteinExistence type="predicted"/>
<dbReference type="GO" id="GO:0097363">
    <property type="term" value="F:protein O-acetylglucosaminyltransferase activity"/>
    <property type="evidence" value="ECO:0007669"/>
    <property type="project" value="TreeGrafter"/>
</dbReference>
<evidence type="ECO:0000256" key="3">
    <source>
        <dbReference type="ARBA" id="ARBA00022679"/>
    </source>
</evidence>
<keyword evidence="6 8" id="KW-0472">Membrane</keyword>
<sequence length="551" mass="61793">MVFRPSLTRRDVVLLLLGASFMHLFTVFFPQDRPPAEIVIDTAREPVFPPDPPPPEPPRYQTRTTTLVEKATATVTVIPQPSAGPASFSPIDLALELPETSLIAHAPGWTLFKNLYMSNGTFIIVSNTPSDFPEQRLMVSTPLAAENTPENIAMREPTRYSMAYLTTVEAHRRWGDDVRNGRNNRVLSVEGNTVLVNEPKQFLRHFYHLVAELFFGVQAFWHGAFSESSTDIDREYMLSPHPPPPPIHRVIFARSNADGWRDNPGFNAYFMRAAFPATTIEVQEDWEDRVTITSSGDRAWHFPLILLTDRSASHRGVICGSQTQRIAAEAVEEMRKKNKLVGVRVGGWWEPIRSAVLRFAGAELNAPDNTDQVVLKSDFGQGDPKLPMPSKIVITYISRQSAGNRKLTPESHTGLVAALRGLVKRKGAAWELNVMEAEKMTKDEQLRTIARTTILLGVHGNGLTHLVMMQPTRVSSVIEIFYPQGFAHDYQWTTRALGMRHFAVWNDTYRTEGVGEGKPDVDYPTGFQENNIPAHGPAIAQLIEDRVELRV</sequence>
<dbReference type="InterPro" id="IPR049625">
    <property type="entry name" value="Glyco_transf_61_cat"/>
</dbReference>
<evidence type="ECO:0000259" key="9">
    <source>
        <dbReference type="Pfam" id="PF04577"/>
    </source>
</evidence>
<evidence type="ECO:0000256" key="7">
    <source>
        <dbReference type="ARBA" id="ARBA00023180"/>
    </source>
</evidence>
<dbReference type="AlphaFoldDB" id="A0AAD6U9F5"/>
<feature type="transmembrane region" description="Helical" evidence="8">
    <location>
        <begin position="12"/>
        <end position="29"/>
    </location>
</feature>
<keyword evidence="5 8" id="KW-1133">Transmembrane helix</keyword>
<dbReference type="GO" id="GO:0005783">
    <property type="term" value="C:endoplasmic reticulum"/>
    <property type="evidence" value="ECO:0007669"/>
    <property type="project" value="TreeGrafter"/>
</dbReference>
<feature type="domain" description="Glycosyltransferase 61 catalytic" evidence="9">
    <location>
        <begin position="387"/>
        <end position="473"/>
    </location>
</feature>
<dbReference type="GO" id="GO:0035269">
    <property type="term" value="P:protein O-linked glycosylation via mannose"/>
    <property type="evidence" value="ECO:0007669"/>
    <property type="project" value="TreeGrafter"/>
</dbReference>
<keyword evidence="2" id="KW-0328">Glycosyltransferase</keyword>
<evidence type="ECO:0000313" key="10">
    <source>
        <dbReference type="EMBL" id="KAJ7095808.1"/>
    </source>
</evidence>
<evidence type="ECO:0000256" key="1">
    <source>
        <dbReference type="ARBA" id="ARBA00004167"/>
    </source>
</evidence>
<evidence type="ECO:0000256" key="2">
    <source>
        <dbReference type="ARBA" id="ARBA00022676"/>
    </source>
</evidence>
<comment type="subcellular location">
    <subcellularLocation>
        <location evidence="1">Membrane</location>
        <topology evidence="1">Single-pass membrane protein</topology>
    </subcellularLocation>
</comment>
<evidence type="ECO:0000256" key="5">
    <source>
        <dbReference type="ARBA" id="ARBA00022989"/>
    </source>
</evidence>
<dbReference type="Pfam" id="PF04577">
    <property type="entry name" value="Glyco_transf_61"/>
    <property type="match status" value="1"/>
</dbReference>
<reference evidence="10" key="1">
    <citation type="submission" date="2023-03" db="EMBL/GenBank/DDBJ databases">
        <title>Massive genome expansion in bonnet fungi (Mycena s.s.) driven by repeated elements and novel gene families across ecological guilds.</title>
        <authorList>
            <consortium name="Lawrence Berkeley National Laboratory"/>
            <person name="Harder C.B."/>
            <person name="Miyauchi S."/>
            <person name="Viragh M."/>
            <person name="Kuo A."/>
            <person name="Thoen E."/>
            <person name="Andreopoulos B."/>
            <person name="Lu D."/>
            <person name="Skrede I."/>
            <person name="Drula E."/>
            <person name="Henrissat B."/>
            <person name="Morin E."/>
            <person name="Kohler A."/>
            <person name="Barry K."/>
            <person name="LaButti K."/>
            <person name="Morin E."/>
            <person name="Salamov A."/>
            <person name="Lipzen A."/>
            <person name="Mereny Z."/>
            <person name="Hegedus B."/>
            <person name="Baldrian P."/>
            <person name="Stursova M."/>
            <person name="Weitz H."/>
            <person name="Taylor A."/>
            <person name="Grigoriev I.V."/>
            <person name="Nagy L.G."/>
            <person name="Martin F."/>
            <person name="Kauserud H."/>
        </authorList>
    </citation>
    <scope>NUCLEOTIDE SEQUENCE</scope>
    <source>
        <strain evidence="10">CBHHK173m</strain>
    </source>
</reference>
<evidence type="ECO:0000313" key="11">
    <source>
        <dbReference type="Proteomes" id="UP001222325"/>
    </source>
</evidence>
<dbReference type="Proteomes" id="UP001222325">
    <property type="component" value="Unassembled WGS sequence"/>
</dbReference>
<gene>
    <name evidence="10" type="ORF">B0H15DRAFT_774203</name>
</gene>
<dbReference type="PANTHER" id="PTHR20961:SF38">
    <property type="entry name" value="PROTEIN O-LINKED-MANNOSE BETA-1,4-N-ACETYLGLUCOSAMINYLTRANSFERASE 2"/>
    <property type="match status" value="1"/>
</dbReference>
<protein>
    <recommendedName>
        <fullName evidence="9">Glycosyltransferase 61 catalytic domain-containing protein</fullName>
    </recommendedName>
</protein>
<dbReference type="PANTHER" id="PTHR20961">
    <property type="entry name" value="GLYCOSYLTRANSFERASE"/>
    <property type="match status" value="1"/>
</dbReference>
<keyword evidence="3" id="KW-0808">Transferase</keyword>
<name>A0AAD6U9F5_9AGAR</name>
<dbReference type="GO" id="GO:0016020">
    <property type="term" value="C:membrane"/>
    <property type="evidence" value="ECO:0007669"/>
    <property type="project" value="UniProtKB-SubCell"/>
</dbReference>
<accession>A0AAD6U9F5</accession>
<keyword evidence="11" id="KW-1185">Reference proteome</keyword>
<keyword evidence="4 8" id="KW-0812">Transmembrane</keyword>
<keyword evidence="7" id="KW-0325">Glycoprotein</keyword>